<evidence type="ECO:0008006" key="4">
    <source>
        <dbReference type="Google" id="ProtNLM"/>
    </source>
</evidence>
<dbReference type="InterPro" id="IPR006311">
    <property type="entry name" value="TAT_signal"/>
</dbReference>
<keyword evidence="1" id="KW-0732">Signal</keyword>
<reference evidence="3" key="1">
    <citation type="journal article" date="2009" name="Environ. Microbiol.">
        <title>The genome of Polaromonas naphthalenivorans strain CJ2, isolated from coal tar-contaminated sediment, reveals physiological and metabolic versatility and evolution through extensive horizontal gene transfer.</title>
        <authorList>
            <person name="Yagi J.M."/>
            <person name="Sims D."/>
            <person name="Brettin T."/>
            <person name="Bruce D."/>
            <person name="Madsen E.L."/>
        </authorList>
    </citation>
    <scope>NUCLEOTIDE SEQUENCE [LARGE SCALE GENOMIC DNA]</scope>
    <source>
        <strain evidence="3">CJ2</strain>
    </source>
</reference>
<feature type="signal peptide" evidence="1">
    <location>
        <begin position="1"/>
        <end position="27"/>
    </location>
</feature>
<name>A1VU05_POLNA</name>
<proteinExistence type="predicted"/>
<dbReference type="AlphaFoldDB" id="A1VU05"/>
<dbReference type="STRING" id="365044.Pnap_3837"/>
<dbReference type="EMBL" id="CP000529">
    <property type="protein sequence ID" value="ABM39133.1"/>
    <property type="molecule type" value="Genomic_DNA"/>
</dbReference>
<dbReference type="OrthoDB" id="8797224at2"/>
<sequence length="176" mass="17702">MTTNRRSILKGLAAAGFVMASMPWAQARPSPSTQGKALASDALRNVTALVSGSALDAAFMAGVQQAVKAPGGQSLSAQPLQGLDAATFASLNSLLNDDSATLLVGLIDDASATLVIDLVRSAGGRVLSMQHHRVGQDAGAAQWAQALGQSLAATSVAPNTPTSAQGTAYVSLSCVI</sequence>
<dbReference type="HOGENOM" id="CLU_131003_0_0_4"/>
<evidence type="ECO:0000313" key="3">
    <source>
        <dbReference type="Proteomes" id="UP000000644"/>
    </source>
</evidence>
<feature type="chain" id="PRO_5002639297" description="Twin-arginine translocation pathway signal" evidence="1">
    <location>
        <begin position="28"/>
        <end position="176"/>
    </location>
</feature>
<dbReference type="eggNOG" id="ENOG50339H9">
    <property type="taxonomic scope" value="Bacteria"/>
</dbReference>
<dbReference type="Proteomes" id="UP000000644">
    <property type="component" value="Chromosome"/>
</dbReference>
<organism evidence="2 3">
    <name type="scientific">Polaromonas naphthalenivorans (strain CJ2)</name>
    <dbReference type="NCBI Taxonomy" id="365044"/>
    <lineage>
        <taxon>Bacteria</taxon>
        <taxon>Pseudomonadati</taxon>
        <taxon>Pseudomonadota</taxon>
        <taxon>Betaproteobacteria</taxon>
        <taxon>Burkholderiales</taxon>
        <taxon>Comamonadaceae</taxon>
        <taxon>Polaromonas</taxon>
    </lineage>
</organism>
<dbReference type="KEGG" id="pna:Pnap_3837"/>
<dbReference type="PROSITE" id="PS51318">
    <property type="entry name" value="TAT"/>
    <property type="match status" value="1"/>
</dbReference>
<dbReference type="RefSeq" id="WP_011803199.1">
    <property type="nucleotide sequence ID" value="NC_008781.1"/>
</dbReference>
<keyword evidence="3" id="KW-1185">Reference proteome</keyword>
<protein>
    <recommendedName>
        <fullName evidence="4">Twin-arginine translocation pathway signal</fullName>
    </recommendedName>
</protein>
<evidence type="ECO:0000256" key="1">
    <source>
        <dbReference type="SAM" id="SignalP"/>
    </source>
</evidence>
<gene>
    <name evidence="2" type="ordered locus">Pnap_3837</name>
</gene>
<accession>A1VU05</accession>
<evidence type="ECO:0000313" key="2">
    <source>
        <dbReference type="EMBL" id="ABM39133.1"/>
    </source>
</evidence>